<evidence type="ECO:0000256" key="1">
    <source>
        <dbReference type="ARBA" id="ARBA00022679"/>
    </source>
</evidence>
<dbReference type="InterPro" id="IPR003812">
    <property type="entry name" value="Fido"/>
</dbReference>
<dbReference type="Proteomes" id="UP000739180">
    <property type="component" value="Unassembled WGS sequence"/>
</dbReference>
<evidence type="ECO:0000256" key="6">
    <source>
        <dbReference type="ARBA" id="ARBA00047939"/>
    </source>
</evidence>
<evidence type="ECO:0000313" key="10">
    <source>
        <dbReference type="Proteomes" id="UP000739180"/>
    </source>
</evidence>
<feature type="domain" description="Fido" evidence="8">
    <location>
        <begin position="55"/>
        <end position="192"/>
    </location>
</feature>
<evidence type="ECO:0000313" key="9">
    <source>
        <dbReference type="EMBL" id="TMW13729.1"/>
    </source>
</evidence>
<keyword evidence="3" id="KW-0547">Nucleotide-binding</keyword>
<dbReference type="PANTHER" id="PTHR39560">
    <property type="entry name" value="PROTEIN ADENYLYLTRANSFERASE FIC-RELATED"/>
    <property type="match status" value="1"/>
</dbReference>
<keyword evidence="1 9" id="KW-0808">Transferase</keyword>
<gene>
    <name evidence="9" type="ORF">FGS76_06270</name>
</gene>
<name>A0ABY2XP90_9GAMM</name>
<comment type="caution">
    <text evidence="9">The sequence shown here is derived from an EMBL/GenBank/DDBJ whole genome shotgun (WGS) entry which is preliminary data.</text>
</comment>
<dbReference type="NCBIfam" id="NF007672">
    <property type="entry name" value="PRK10347.1"/>
    <property type="match status" value="1"/>
</dbReference>
<evidence type="ECO:0000259" key="8">
    <source>
        <dbReference type="PROSITE" id="PS51459"/>
    </source>
</evidence>
<dbReference type="GO" id="GO:0016740">
    <property type="term" value="F:transferase activity"/>
    <property type="evidence" value="ECO:0007669"/>
    <property type="project" value="UniProtKB-KW"/>
</dbReference>
<sequence length="199" mass="22964">MSRDKYGVAQDPHCYPGTSTLINRLGLVVDDELEEAERELTVIAANEIEFTPPPYSLAYLQSLHRHLFQDIYDWAGEIRTVDIAKDDTRFCNVTRIEAEAEKVFSRLAQDGWLEHCERADLIPAVAEYYGDINMLHPFREGNGRAQRLMFEHLIINAGYQISWWEVEPEDWRLGNIDAVACNYGRLESIFDRCIGQPIQ</sequence>
<evidence type="ECO:0000256" key="4">
    <source>
        <dbReference type="ARBA" id="ARBA00022840"/>
    </source>
</evidence>
<protein>
    <recommendedName>
        <fullName evidence="5">protein adenylyltransferase</fullName>
        <ecNumber evidence="5">2.7.7.108</ecNumber>
    </recommendedName>
</protein>
<comment type="catalytic activity">
    <reaction evidence="6">
        <text>L-threonyl-[protein] + ATP = 3-O-(5'-adenylyl)-L-threonyl-[protein] + diphosphate</text>
        <dbReference type="Rhea" id="RHEA:54292"/>
        <dbReference type="Rhea" id="RHEA-COMP:11060"/>
        <dbReference type="Rhea" id="RHEA-COMP:13847"/>
        <dbReference type="ChEBI" id="CHEBI:30013"/>
        <dbReference type="ChEBI" id="CHEBI:30616"/>
        <dbReference type="ChEBI" id="CHEBI:33019"/>
        <dbReference type="ChEBI" id="CHEBI:138113"/>
        <dbReference type="EC" id="2.7.7.108"/>
    </reaction>
</comment>
<dbReference type="SUPFAM" id="SSF140931">
    <property type="entry name" value="Fic-like"/>
    <property type="match status" value="1"/>
</dbReference>
<dbReference type="Pfam" id="PF02661">
    <property type="entry name" value="Fic"/>
    <property type="match status" value="1"/>
</dbReference>
<comment type="catalytic activity">
    <reaction evidence="7">
        <text>L-tyrosyl-[protein] + ATP = O-(5'-adenylyl)-L-tyrosyl-[protein] + diphosphate</text>
        <dbReference type="Rhea" id="RHEA:54288"/>
        <dbReference type="Rhea" id="RHEA-COMP:10136"/>
        <dbReference type="Rhea" id="RHEA-COMP:13846"/>
        <dbReference type="ChEBI" id="CHEBI:30616"/>
        <dbReference type="ChEBI" id="CHEBI:33019"/>
        <dbReference type="ChEBI" id="CHEBI:46858"/>
        <dbReference type="ChEBI" id="CHEBI:83624"/>
        <dbReference type="EC" id="2.7.7.108"/>
    </reaction>
</comment>
<keyword evidence="10" id="KW-1185">Reference proteome</keyword>
<dbReference type="InterPro" id="IPR036597">
    <property type="entry name" value="Fido-like_dom_sf"/>
</dbReference>
<dbReference type="EMBL" id="VCQT01000022">
    <property type="protein sequence ID" value="TMW13729.1"/>
    <property type="molecule type" value="Genomic_DNA"/>
</dbReference>
<evidence type="ECO:0000256" key="7">
    <source>
        <dbReference type="ARBA" id="ARBA00048696"/>
    </source>
</evidence>
<evidence type="ECO:0000256" key="5">
    <source>
        <dbReference type="ARBA" id="ARBA00034531"/>
    </source>
</evidence>
<dbReference type="RefSeq" id="WP_138771769.1">
    <property type="nucleotide sequence ID" value="NZ_JBHSSX010000038.1"/>
</dbReference>
<accession>A0ABY2XP90</accession>
<evidence type="ECO:0000256" key="2">
    <source>
        <dbReference type="ARBA" id="ARBA00022695"/>
    </source>
</evidence>
<reference evidence="9 10" key="1">
    <citation type="submission" date="2019-05" db="EMBL/GenBank/DDBJ databases">
        <title>Genome of Alcanivorax gelatiniphagus, an oil degrading marine bacteria.</title>
        <authorList>
            <person name="Kwon K.K."/>
        </authorList>
    </citation>
    <scope>NUCLEOTIDE SEQUENCE [LARGE SCALE GENOMIC DNA]</scope>
    <source>
        <strain evidence="9 10">MEBiC 08158</strain>
    </source>
</reference>
<keyword evidence="4" id="KW-0067">ATP-binding</keyword>
<proteinExistence type="predicted"/>
<dbReference type="PROSITE" id="PS51459">
    <property type="entry name" value="FIDO"/>
    <property type="match status" value="1"/>
</dbReference>
<keyword evidence="2" id="KW-0548">Nucleotidyltransferase</keyword>
<dbReference type="Gene3D" id="1.10.3290.10">
    <property type="entry name" value="Fido-like domain"/>
    <property type="match status" value="1"/>
</dbReference>
<evidence type="ECO:0000256" key="3">
    <source>
        <dbReference type="ARBA" id="ARBA00022741"/>
    </source>
</evidence>
<dbReference type="PANTHER" id="PTHR39560:SF1">
    <property type="entry name" value="PROTEIN ADENYLYLTRANSFERASE FIC-RELATED"/>
    <property type="match status" value="1"/>
</dbReference>
<dbReference type="EC" id="2.7.7.108" evidence="5"/>
<organism evidence="9 10">
    <name type="scientific">Alloalcanivorax gelatiniphagus</name>
    <dbReference type="NCBI Taxonomy" id="1194167"/>
    <lineage>
        <taxon>Bacteria</taxon>
        <taxon>Pseudomonadati</taxon>
        <taxon>Pseudomonadota</taxon>
        <taxon>Gammaproteobacteria</taxon>
        <taxon>Oceanospirillales</taxon>
        <taxon>Alcanivoracaceae</taxon>
        <taxon>Alloalcanivorax</taxon>
    </lineage>
</organism>